<evidence type="ECO:0000256" key="1">
    <source>
        <dbReference type="ARBA" id="ARBA00004251"/>
    </source>
</evidence>
<dbReference type="InterPro" id="IPR000719">
    <property type="entry name" value="Prot_kinase_dom"/>
</dbReference>
<keyword evidence="15" id="KW-0325">Glycoprotein</keyword>
<keyword evidence="10" id="KW-0418">Kinase</keyword>
<dbReference type="PANTHER" id="PTHR27003:SF467">
    <property type="entry name" value="PROTEIN KINASE DOMAIN-CONTAINING PROTEIN"/>
    <property type="match status" value="1"/>
</dbReference>
<keyword evidence="11 16" id="KW-0067">ATP-binding</keyword>
<gene>
    <name evidence="18" type="ORF">RHSIM_Rhsim02G0065900</name>
</gene>
<dbReference type="InterPro" id="IPR011009">
    <property type="entry name" value="Kinase-like_dom_sf"/>
</dbReference>
<dbReference type="InterPro" id="IPR045272">
    <property type="entry name" value="ANXUR1/2-like"/>
</dbReference>
<comment type="subcellular location">
    <subcellularLocation>
        <location evidence="1">Cell membrane</location>
        <topology evidence="1">Single-pass type I membrane protein</topology>
    </subcellularLocation>
</comment>
<evidence type="ECO:0000256" key="7">
    <source>
        <dbReference type="ARBA" id="ARBA00022692"/>
    </source>
</evidence>
<evidence type="ECO:0000256" key="12">
    <source>
        <dbReference type="ARBA" id="ARBA00022989"/>
    </source>
</evidence>
<dbReference type="GO" id="GO:0004674">
    <property type="term" value="F:protein serine/threonine kinase activity"/>
    <property type="evidence" value="ECO:0007669"/>
    <property type="project" value="UniProtKB-KW"/>
</dbReference>
<dbReference type="Gene3D" id="1.10.510.10">
    <property type="entry name" value="Transferase(Phosphotransferase) domain 1"/>
    <property type="match status" value="2"/>
</dbReference>
<comment type="similarity">
    <text evidence="2">In the N-terminal section; belongs to the leguminous lectin family.</text>
</comment>
<evidence type="ECO:0000313" key="19">
    <source>
        <dbReference type="Proteomes" id="UP000626092"/>
    </source>
</evidence>
<dbReference type="SUPFAM" id="SSF56112">
    <property type="entry name" value="Protein kinase-like (PK-like)"/>
    <property type="match status" value="2"/>
</dbReference>
<dbReference type="CDD" id="cd14066">
    <property type="entry name" value="STKc_IRAK"/>
    <property type="match status" value="1"/>
</dbReference>
<protein>
    <recommendedName>
        <fullName evidence="17">Protein kinase domain-containing protein</fullName>
    </recommendedName>
</protein>
<keyword evidence="9 16" id="KW-0547">Nucleotide-binding</keyword>
<feature type="domain" description="Protein kinase" evidence="17">
    <location>
        <begin position="399"/>
        <end position="672"/>
    </location>
</feature>
<dbReference type="GO" id="GO:0005886">
    <property type="term" value="C:plasma membrane"/>
    <property type="evidence" value="ECO:0007669"/>
    <property type="project" value="UniProtKB-SubCell"/>
</dbReference>
<keyword evidence="6" id="KW-0808">Transferase</keyword>
<dbReference type="InterPro" id="IPR001245">
    <property type="entry name" value="Ser-Thr/Tyr_kinase_cat_dom"/>
</dbReference>
<dbReference type="GO" id="GO:0002229">
    <property type="term" value="P:defense response to oomycetes"/>
    <property type="evidence" value="ECO:0007669"/>
    <property type="project" value="UniProtKB-ARBA"/>
</dbReference>
<dbReference type="SMART" id="SM00220">
    <property type="entry name" value="S_TKc"/>
    <property type="match status" value="2"/>
</dbReference>
<evidence type="ECO:0000256" key="16">
    <source>
        <dbReference type="PROSITE-ProRule" id="PRU10141"/>
    </source>
</evidence>
<dbReference type="GO" id="GO:0009506">
    <property type="term" value="C:plasmodesma"/>
    <property type="evidence" value="ECO:0007669"/>
    <property type="project" value="TreeGrafter"/>
</dbReference>
<dbReference type="Proteomes" id="UP000626092">
    <property type="component" value="Unassembled WGS sequence"/>
</dbReference>
<evidence type="ECO:0000256" key="15">
    <source>
        <dbReference type="ARBA" id="ARBA00023180"/>
    </source>
</evidence>
<dbReference type="GO" id="GO:0005524">
    <property type="term" value="F:ATP binding"/>
    <property type="evidence" value="ECO:0007669"/>
    <property type="project" value="UniProtKB-UniRule"/>
</dbReference>
<dbReference type="OrthoDB" id="1658195at2759"/>
<evidence type="ECO:0000256" key="2">
    <source>
        <dbReference type="ARBA" id="ARBA00008536"/>
    </source>
</evidence>
<keyword evidence="13" id="KW-0472">Membrane</keyword>
<evidence type="ECO:0000256" key="13">
    <source>
        <dbReference type="ARBA" id="ARBA00023136"/>
    </source>
</evidence>
<feature type="domain" description="Protein kinase" evidence="17">
    <location>
        <begin position="45"/>
        <end position="329"/>
    </location>
</feature>
<evidence type="ECO:0000256" key="9">
    <source>
        <dbReference type="ARBA" id="ARBA00022741"/>
    </source>
</evidence>
<evidence type="ECO:0000256" key="14">
    <source>
        <dbReference type="ARBA" id="ARBA00023170"/>
    </source>
</evidence>
<keyword evidence="19" id="KW-1185">Reference proteome</keyword>
<evidence type="ECO:0000256" key="6">
    <source>
        <dbReference type="ARBA" id="ARBA00022679"/>
    </source>
</evidence>
<dbReference type="InterPro" id="IPR017441">
    <property type="entry name" value="Protein_kinase_ATP_BS"/>
</dbReference>
<dbReference type="PROSITE" id="PS00107">
    <property type="entry name" value="PROTEIN_KINASE_ATP"/>
    <property type="match status" value="1"/>
</dbReference>
<dbReference type="AlphaFoldDB" id="A0A834LSZ0"/>
<evidence type="ECO:0000259" key="17">
    <source>
        <dbReference type="PROSITE" id="PS50011"/>
    </source>
</evidence>
<dbReference type="FunFam" id="1.10.510.10:FF:000252">
    <property type="entry name" value="Receptor-like protein kinase FERONIA"/>
    <property type="match status" value="1"/>
</dbReference>
<comment type="similarity">
    <text evidence="3">In the C-terminal section; belongs to the protein kinase superfamily. Ser/Thr protein kinase family.</text>
</comment>
<keyword evidence="7" id="KW-0812">Transmembrane</keyword>
<reference evidence="18" key="1">
    <citation type="submission" date="2019-11" db="EMBL/GenBank/DDBJ databases">
        <authorList>
            <person name="Liu Y."/>
            <person name="Hou J."/>
            <person name="Li T.-Q."/>
            <person name="Guan C.-H."/>
            <person name="Wu X."/>
            <person name="Wu H.-Z."/>
            <person name="Ling F."/>
            <person name="Zhang R."/>
            <person name="Shi X.-G."/>
            <person name="Ren J.-P."/>
            <person name="Chen E.-F."/>
            <person name="Sun J.-M."/>
        </authorList>
    </citation>
    <scope>NUCLEOTIDE SEQUENCE</scope>
    <source>
        <strain evidence="18">Adult_tree_wgs_1</strain>
        <tissue evidence="18">Leaves</tissue>
    </source>
</reference>
<dbReference type="InterPro" id="IPR008271">
    <property type="entry name" value="Ser/Thr_kinase_AS"/>
</dbReference>
<dbReference type="FunFam" id="1.10.510.10:FF:000240">
    <property type="entry name" value="Lectin-domain containing receptor kinase A4.3"/>
    <property type="match status" value="1"/>
</dbReference>
<evidence type="ECO:0000256" key="5">
    <source>
        <dbReference type="ARBA" id="ARBA00022527"/>
    </source>
</evidence>
<evidence type="ECO:0000256" key="3">
    <source>
        <dbReference type="ARBA" id="ARBA00010217"/>
    </source>
</evidence>
<evidence type="ECO:0000313" key="18">
    <source>
        <dbReference type="EMBL" id="KAF7151060.1"/>
    </source>
</evidence>
<keyword evidence="14" id="KW-0675">Receptor</keyword>
<feature type="binding site" evidence="16">
    <location>
        <position position="76"/>
    </location>
    <ligand>
        <name>ATP</name>
        <dbReference type="ChEBI" id="CHEBI:30616"/>
    </ligand>
</feature>
<dbReference type="PANTHER" id="PTHR27003">
    <property type="entry name" value="OS07G0166700 PROTEIN"/>
    <property type="match status" value="1"/>
</dbReference>
<keyword evidence="5" id="KW-0723">Serine/threonine-protein kinase</keyword>
<organism evidence="18 19">
    <name type="scientific">Rhododendron simsii</name>
    <name type="common">Sims's rhododendron</name>
    <dbReference type="NCBI Taxonomy" id="118357"/>
    <lineage>
        <taxon>Eukaryota</taxon>
        <taxon>Viridiplantae</taxon>
        <taxon>Streptophyta</taxon>
        <taxon>Embryophyta</taxon>
        <taxon>Tracheophyta</taxon>
        <taxon>Spermatophyta</taxon>
        <taxon>Magnoliopsida</taxon>
        <taxon>eudicotyledons</taxon>
        <taxon>Gunneridae</taxon>
        <taxon>Pentapetalae</taxon>
        <taxon>asterids</taxon>
        <taxon>Ericales</taxon>
        <taxon>Ericaceae</taxon>
        <taxon>Ericoideae</taxon>
        <taxon>Rhodoreae</taxon>
        <taxon>Rhododendron</taxon>
    </lineage>
</organism>
<dbReference type="PROSITE" id="PS50011">
    <property type="entry name" value="PROTEIN_KINASE_DOM"/>
    <property type="match status" value="2"/>
</dbReference>
<accession>A0A834LSZ0</accession>
<name>A0A834LSZ0_RHOSS</name>
<comment type="caution">
    <text evidence="18">The sequence shown here is derived from an EMBL/GenBank/DDBJ whole genome shotgun (WGS) entry which is preliminary data.</text>
</comment>
<keyword evidence="8" id="KW-0732">Signal</keyword>
<keyword evidence="12" id="KW-1133">Transmembrane helix</keyword>
<dbReference type="EMBL" id="WJXA01000002">
    <property type="protein sequence ID" value="KAF7151060.1"/>
    <property type="molecule type" value="Genomic_DNA"/>
</dbReference>
<keyword evidence="4" id="KW-1003">Cell membrane</keyword>
<evidence type="ECO:0000256" key="10">
    <source>
        <dbReference type="ARBA" id="ARBA00022777"/>
    </source>
</evidence>
<dbReference type="PROSITE" id="PS00108">
    <property type="entry name" value="PROTEIN_KINASE_ST"/>
    <property type="match status" value="1"/>
</dbReference>
<evidence type="ECO:0000256" key="4">
    <source>
        <dbReference type="ARBA" id="ARBA00022475"/>
    </source>
</evidence>
<dbReference type="GO" id="GO:0004714">
    <property type="term" value="F:transmembrane receptor protein tyrosine kinase activity"/>
    <property type="evidence" value="ECO:0007669"/>
    <property type="project" value="InterPro"/>
</dbReference>
<dbReference type="Pfam" id="PF07714">
    <property type="entry name" value="PK_Tyr_Ser-Thr"/>
    <property type="match status" value="1"/>
</dbReference>
<dbReference type="FunFam" id="3.30.200.20:FF:000039">
    <property type="entry name" value="receptor-like protein kinase FERONIA"/>
    <property type="match status" value="1"/>
</dbReference>
<sequence length="701" mass="78837">MPGYLGLQYAGEGNRTSWEIALDGGVDQFCPFIPLSKILKATNDFDEKLVIGTGGFGKVYKAIIDDGATTTVAAIKRLNAESNQGGGEFWTEVKLLSKLRHTNLVSLIGYCNEHQEMVLVYEYIARGTLTNHLYKTRRDESGGNRSHLTWARRLNICLDAALGLDYLHNGTEQGIIHRDVKSTNILLDENLVAKVSDFGMSKRIPCYTTTHFTTNVKGTFGYFDPEYFLTKRLTKKSDVYAFGVVLLEVLCGRPPIDTRLEEEQISLIRWAQMYIKKGKIERIIDPSLNGEATPQSLKYFAELANKCLHTQPKDRPTMAEVVENLDIALASHERKGRLQGTTSKAFWGIKIVPKGMNRWWRAGKGNGPNDGGGPILDDLTRSLYPRFSLAEIRAATNDFNVGLLISQDSLFRLFKGCMVEGTRAVIIKQYKYSRAVEVSFEIGVQSLPHHPNIVSLIGFCEEKHQLILVYDYMVNGTLRSHLHGSDNDPLIWKKRLEICIDTARGLEYLHMNPEQQFVHRAIKSKNVLLDNEWVAKIGNFDFAKLIPTSMATEGVETLVCGTLGYSDPEYLYAGKTTTKIDVYSFGVVLLEVLCAKRPFNPSRNGDEVSLVEWFCICIERGTIDEVIDPYLIGKIAPACFMYYVNIALSCVVEEGIQRPSMNDVLLRLQISLQLQEAWENSVEMGDELHMADVPGWRMLGI</sequence>
<evidence type="ECO:0000256" key="8">
    <source>
        <dbReference type="ARBA" id="ARBA00022729"/>
    </source>
</evidence>
<dbReference type="Gene3D" id="3.30.200.20">
    <property type="entry name" value="Phosphorylase Kinase, domain 1"/>
    <property type="match status" value="2"/>
</dbReference>
<dbReference type="Pfam" id="PF00069">
    <property type="entry name" value="Pkinase"/>
    <property type="match status" value="1"/>
</dbReference>
<evidence type="ECO:0000256" key="11">
    <source>
        <dbReference type="ARBA" id="ARBA00022840"/>
    </source>
</evidence>
<proteinExistence type="inferred from homology"/>